<organism evidence="1 2">
    <name type="scientific">Metallosphaera yellowstonensis MK1</name>
    <dbReference type="NCBI Taxonomy" id="671065"/>
    <lineage>
        <taxon>Archaea</taxon>
        <taxon>Thermoproteota</taxon>
        <taxon>Thermoprotei</taxon>
        <taxon>Sulfolobales</taxon>
        <taxon>Sulfolobaceae</taxon>
        <taxon>Metallosphaera</taxon>
    </lineage>
</organism>
<dbReference type="Proteomes" id="UP000003980">
    <property type="component" value="Unassembled WGS sequence"/>
</dbReference>
<dbReference type="STRING" id="671065.MetMK1DRAFT_00013740"/>
<dbReference type="OrthoDB" id="35966at2157"/>
<proteinExistence type="predicted"/>
<dbReference type="eggNOG" id="arCOG08317">
    <property type="taxonomic scope" value="Archaea"/>
</dbReference>
<protein>
    <submittedName>
        <fullName evidence="1">Uncharacterized protein</fullName>
    </submittedName>
</protein>
<keyword evidence="2" id="KW-1185">Reference proteome</keyword>
<dbReference type="RefSeq" id="WP_009071779.1">
    <property type="nucleotide sequence ID" value="NZ_JH597761.1"/>
</dbReference>
<name>H2C3P9_9CREN</name>
<sequence>MRSEVVKAFFMAEQFSRIVMGRDLGSDELAGLILGERSQLPVAGKNIAVAFLRLGLEAVKWYHPSGGVYMPSAKLFVVPRPFTRQICIGCDWGIAVKESEPGKDLGDLYESRDCPRVLVSKGIRSEFLEEVRVEGYNVAEEEEIARREVIRTISSL</sequence>
<dbReference type="EMBL" id="JH597761">
    <property type="protein sequence ID" value="EHP70870.1"/>
    <property type="molecule type" value="Genomic_DNA"/>
</dbReference>
<accession>H2C3P9</accession>
<dbReference type="AlphaFoldDB" id="H2C3P9"/>
<evidence type="ECO:0000313" key="1">
    <source>
        <dbReference type="EMBL" id="EHP70870.1"/>
    </source>
</evidence>
<evidence type="ECO:0000313" key="2">
    <source>
        <dbReference type="Proteomes" id="UP000003980"/>
    </source>
</evidence>
<dbReference type="HOGENOM" id="CLU_1648335_0_0_2"/>
<reference evidence="1 2" key="1">
    <citation type="submission" date="2012-01" db="EMBL/GenBank/DDBJ databases">
        <title>Improved High-Quality Draft sequence of Metallosphaera yellowstonensis MK1.</title>
        <authorList>
            <consortium name="US DOE Joint Genome Institute"/>
            <person name="Lucas S."/>
            <person name="Han J."/>
            <person name="Cheng J.-F."/>
            <person name="Goodwin L."/>
            <person name="Pitluck S."/>
            <person name="Peters L."/>
            <person name="Teshima H."/>
            <person name="Detter J.C."/>
            <person name="Han C."/>
            <person name="Tapia R."/>
            <person name="Land M."/>
            <person name="Hauser L."/>
            <person name="Kyrpides N."/>
            <person name="Kozubal M."/>
            <person name="Macur R.E."/>
            <person name="Jay Z."/>
            <person name="Inskeep W."/>
            <person name="Woyke T."/>
        </authorList>
    </citation>
    <scope>NUCLEOTIDE SEQUENCE [LARGE SCALE GENOMIC DNA]</scope>
    <source>
        <strain evidence="1 2">MK1</strain>
    </source>
</reference>
<gene>
    <name evidence="1" type="ORF">MetMK1DRAFT_00013740</name>
</gene>